<feature type="region of interest" description="Disordered" evidence="1">
    <location>
        <begin position="652"/>
        <end position="674"/>
    </location>
</feature>
<feature type="compositionally biased region" description="Basic and acidic residues" evidence="1">
    <location>
        <begin position="655"/>
        <end position="674"/>
    </location>
</feature>
<dbReference type="EMBL" id="CP144053">
    <property type="protein sequence ID" value="WWD17422.1"/>
    <property type="molecule type" value="Genomic_DNA"/>
</dbReference>
<dbReference type="PANTHER" id="PTHR23389">
    <property type="entry name" value="CHROMOSOME TRANSMISSION FIDELITY FACTOR 18"/>
    <property type="match status" value="1"/>
</dbReference>
<dbReference type="InterPro" id="IPR027417">
    <property type="entry name" value="P-loop_NTPase"/>
</dbReference>
<evidence type="ECO:0000313" key="3">
    <source>
        <dbReference type="Proteomes" id="UP000322225"/>
    </source>
</evidence>
<dbReference type="GeneID" id="43592350"/>
<dbReference type="Gene3D" id="3.40.50.300">
    <property type="entry name" value="P-loop containing nucleotide triphosphate hydrolases"/>
    <property type="match status" value="1"/>
</dbReference>
<evidence type="ECO:0008006" key="4">
    <source>
        <dbReference type="Google" id="ProtNLM"/>
    </source>
</evidence>
<feature type="region of interest" description="Disordered" evidence="1">
    <location>
        <begin position="294"/>
        <end position="351"/>
    </location>
</feature>
<dbReference type="RefSeq" id="XP_031857552.1">
    <property type="nucleotide sequence ID" value="XM_032008178.1"/>
</dbReference>
<dbReference type="KEGG" id="ksn:43592350"/>
<dbReference type="SUPFAM" id="SSF52540">
    <property type="entry name" value="P-loop containing nucleoside triphosphate hydrolases"/>
    <property type="match status" value="1"/>
</dbReference>
<dbReference type="Proteomes" id="UP000322225">
    <property type="component" value="Chromosome 3"/>
</dbReference>
<dbReference type="OrthoDB" id="9996895at2759"/>
<reference evidence="2" key="2">
    <citation type="submission" date="2024-01" db="EMBL/GenBank/DDBJ databases">
        <title>Comparative genomics of Cryptococcus and Kwoniella reveals pathogenesis evolution and contrasting modes of karyotype evolution via chromosome fusion or intercentromeric recombination.</title>
        <authorList>
            <person name="Coelho M.A."/>
            <person name="David-Palma M."/>
            <person name="Shea T."/>
            <person name="Bowers K."/>
            <person name="McGinley-Smith S."/>
            <person name="Mohammad A.W."/>
            <person name="Gnirke A."/>
            <person name="Yurkov A.M."/>
            <person name="Nowrousian M."/>
            <person name="Sun S."/>
            <person name="Cuomo C.A."/>
            <person name="Heitman J."/>
        </authorList>
    </citation>
    <scope>NUCLEOTIDE SEQUENCE</scope>
    <source>
        <strain evidence="2">CBS 12478</strain>
    </source>
</reference>
<keyword evidence="3" id="KW-1185">Reference proteome</keyword>
<feature type="compositionally biased region" description="Low complexity" evidence="1">
    <location>
        <begin position="44"/>
        <end position="58"/>
    </location>
</feature>
<feature type="compositionally biased region" description="Polar residues" evidence="1">
    <location>
        <begin position="187"/>
        <end position="197"/>
    </location>
</feature>
<dbReference type="GO" id="GO:0003677">
    <property type="term" value="F:DNA binding"/>
    <property type="evidence" value="ECO:0007669"/>
    <property type="project" value="TreeGrafter"/>
</dbReference>
<feature type="compositionally biased region" description="Basic residues" evidence="1">
    <location>
        <begin position="198"/>
        <end position="207"/>
    </location>
</feature>
<accession>A0A5M6BP00</accession>
<organism evidence="2 3">
    <name type="scientific">Kwoniella shandongensis</name>
    <dbReference type="NCBI Taxonomy" id="1734106"/>
    <lineage>
        <taxon>Eukaryota</taxon>
        <taxon>Fungi</taxon>
        <taxon>Dikarya</taxon>
        <taxon>Basidiomycota</taxon>
        <taxon>Agaricomycotina</taxon>
        <taxon>Tremellomycetes</taxon>
        <taxon>Tremellales</taxon>
        <taxon>Cryptococcaceae</taxon>
        <taxon>Kwoniella</taxon>
    </lineage>
</organism>
<feature type="compositionally biased region" description="Basic and acidic residues" evidence="1">
    <location>
        <begin position="131"/>
        <end position="145"/>
    </location>
</feature>
<dbReference type="AlphaFoldDB" id="A0A5M6BP00"/>
<feature type="compositionally biased region" description="Polar residues" evidence="1">
    <location>
        <begin position="208"/>
        <end position="231"/>
    </location>
</feature>
<evidence type="ECO:0000256" key="1">
    <source>
        <dbReference type="SAM" id="MobiDB-lite"/>
    </source>
</evidence>
<feature type="compositionally biased region" description="Low complexity" evidence="1">
    <location>
        <begin position="161"/>
        <end position="170"/>
    </location>
</feature>
<feature type="compositionally biased region" description="Polar residues" evidence="1">
    <location>
        <begin position="1"/>
        <end position="10"/>
    </location>
</feature>
<feature type="region of interest" description="Disordered" evidence="1">
    <location>
        <begin position="1"/>
        <end position="277"/>
    </location>
</feature>
<sequence>MPTPSPTETDTSLPSTVSLPPPASAPASVQAINRPIYAFFGGNPSASSSSSSSSLQLPAAPPAVPKRKRKKAEDASVGTQARLSLAGSGGEGKAWSLGKPETEQKGVAGTNGSAVGGHVGKGAGGEEEELREMSKRGGGGKERGKGRGKRKADAGEGSGAAGRAAGAPGALPGSDDMLIDPSILTHGESNAEQTSSPVKRKRGRPRKSQQPNSSSIDHPSASHPTIISSSPIAIHVQAGPSVATSKPRAPRHSDDFVITSCSVGPSRTNGGVGLARTASRGLAPDDAIEIDEHHLQPVSSSPAKPKKIAFAADSKPTHSFFSRLEPDGGRSRASSVASDTVPKPPLGDVPKAVDGGMIQKEKRAKQPHAFLKFAGGGSGVSGLKNGWGKEEWNTPLPGGDWPSHASVDQLLVKEGNHSGSSRRPKRVLPYPEDDTFWSLTGISDNLTQHPGSPSTSSTIPFITQHPAFTSIPAKAKSSSANRDAWCDRYRPLRSSEVLSNELETTYLRDWLSTLAVGHHEGKTPKVVRRVRRAKARSALVEGWIVDDLGLYGEPLEDGETSADEVEELEELEEPEISPDFDKRPNEYPPLESRLTNTIMLNGPHGAGKTAAVYAAAHELGWDVFEVYPGIGKRTGGNLMSWVGDVGRNHMVANGGKEDGAEGKKPKVEKEKKGAENGVAGGIKSFFGSGAAKSKLAAANGTKKTNIELGSQGSAAEPIDIAMHDGYDHDDTSDDDDRPILLGPPTPKASGFNEAVVVTDTSAEPTKVRQSLILIDEADILFEEEATFWPAVISLIAESRRPVVLTCNDLKRIPKDQLPLQAILQYRPPPLHIAIPYLQAIAAQEAKSLPDLDAIVRESTHRGQDELMDQPLPPNGNERLPYFDLRRAISQLQLERGPSHPWDLPKQPPQEGRSDLDNLKGLLRRFDAVSYADAHVDLRPWAKMEIIDIDRVSPCTDDEMGIHALIKPEIRESYPVLAGYDRSSDIAQSLIDLAGGRMGPLGNLNVDRARYIRSTLPVLDPLIPLSSPLLPHSSLFLHTLPTILQIVEVDNLLELAENEAIQRGEERINRKTGRPVRGGGGYMRWLELDDEVVAIARGLSWAM</sequence>
<protein>
    <recommendedName>
        <fullName evidence="4">AAA+ ATPase domain-containing protein</fullName>
    </recommendedName>
</protein>
<reference evidence="2" key="1">
    <citation type="submission" date="2017-08" db="EMBL/GenBank/DDBJ databases">
        <authorList>
            <person name="Cuomo C."/>
            <person name="Billmyre B."/>
            <person name="Heitman J."/>
        </authorList>
    </citation>
    <scope>NUCLEOTIDE SEQUENCE</scope>
    <source>
        <strain evidence="2">CBS 12478</strain>
    </source>
</reference>
<dbReference type="GO" id="GO:0005634">
    <property type="term" value="C:nucleus"/>
    <property type="evidence" value="ECO:0007669"/>
    <property type="project" value="TreeGrafter"/>
</dbReference>
<feature type="compositionally biased region" description="Polar residues" evidence="1">
    <location>
        <begin position="259"/>
        <end position="269"/>
    </location>
</feature>
<proteinExistence type="predicted"/>
<name>A0A5M6BP00_9TREE</name>
<dbReference type="PANTHER" id="PTHR23389:SF21">
    <property type="entry name" value="ATPASE FAMILY AAA DOMAIN-CONTAINING PROTEIN 5"/>
    <property type="match status" value="1"/>
</dbReference>
<gene>
    <name evidence="2" type="ORF">CI109_101863</name>
</gene>
<feature type="compositionally biased region" description="Gly residues" evidence="1">
    <location>
        <begin position="114"/>
        <end position="123"/>
    </location>
</feature>
<evidence type="ECO:0000313" key="2">
    <source>
        <dbReference type="EMBL" id="WWD17422.1"/>
    </source>
</evidence>